<evidence type="ECO:0000313" key="1">
    <source>
        <dbReference type="EMBL" id="KAF7812413.1"/>
    </source>
</evidence>
<organism evidence="1 2">
    <name type="scientific">Senna tora</name>
    <dbReference type="NCBI Taxonomy" id="362788"/>
    <lineage>
        <taxon>Eukaryota</taxon>
        <taxon>Viridiplantae</taxon>
        <taxon>Streptophyta</taxon>
        <taxon>Embryophyta</taxon>
        <taxon>Tracheophyta</taxon>
        <taxon>Spermatophyta</taxon>
        <taxon>Magnoliopsida</taxon>
        <taxon>eudicotyledons</taxon>
        <taxon>Gunneridae</taxon>
        <taxon>Pentapetalae</taxon>
        <taxon>rosids</taxon>
        <taxon>fabids</taxon>
        <taxon>Fabales</taxon>
        <taxon>Fabaceae</taxon>
        <taxon>Caesalpinioideae</taxon>
        <taxon>Cassia clade</taxon>
        <taxon>Senna</taxon>
    </lineage>
</organism>
<keyword evidence="2" id="KW-1185">Reference proteome</keyword>
<dbReference type="AlphaFoldDB" id="A0A834SZ42"/>
<sequence length="63" mass="7429">MGLTIAWKECEVKSKHLLYQNLLLNLKRFQEVQVKHGVAQVSQTDNFVLYLVIRVVLMVEWDL</sequence>
<name>A0A834SZ42_9FABA</name>
<accession>A0A834SZ42</accession>
<protein>
    <submittedName>
        <fullName evidence="1">Uncharacterized protein</fullName>
    </submittedName>
</protein>
<comment type="caution">
    <text evidence="1">The sequence shown here is derived from an EMBL/GenBank/DDBJ whole genome shotgun (WGS) entry which is preliminary data.</text>
</comment>
<proteinExistence type="predicted"/>
<dbReference type="EMBL" id="JAAIUW010000010">
    <property type="protein sequence ID" value="KAF7812413.1"/>
    <property type="molecule type" value="Genomic_DNA"/>
</dbReference>
<dbReference type="Proteomes" id="UP000634136">
    <property type="component" value="Unassembled WGS sequence"/>
</dbReference>
<evidence type="ECO:0000313" key="2">
    <source>
        <dbReference type="Proteomes" id="UP000634136"/>
    </source>
</evidence>
<gene>
    <name evidence="1" type="ORF">G2W53_033389</name>
</gene>
<reference evidence="1" key="1">
    <citation type="submission" date="2020-09" db="EMBL/GenBank/DDBJ databases">
        <title>Genome-Enabled Discovery of Anthraquinone Biosynthesis in Senna tora.</title>
        <authorList>
            <person name="Kang S.-H."/>
            <person name="Pandey R.P."/>
            <person name="Lee C.-M."/>
            <person name="Sim J.-S."/>
            <person name="Jeong J.-T."/>
            <person name="Choi B.-S."/>
            <person name="Jung M."/>
            <person name="Ginzburg D."/>
            <person name="Zhao K."/>
            <person name="Won S.Y."/>
            <person name="Oh T.-J."/>
            <person name="Yu Y."/>
            <person name="Kim N.-H."/>
            <person name="Lee O.R."/>
            <person name="Lee T.-H."/>
            <person name="Bashyal P."/>
            <person name="Kim T.-S."/>
            <person name="Lee W.-H."/>
            <person name="Kawkins C."/>
            <person name="Kim C.-K."/>
            <person name="Kim J.S."/>
            <person name="Ahn B.O."/>
            <person name="Rhee S.Y."/>
            <person name="Sohng J.K."/>
        </authorList>
    </citation>
    <scope>NUCLEOTIDE SEQUENCE</scope>
    <source>
        <tissue evidence="1">Leaf</tissue>
    </source>
</reference>